<dbReference type="OrthoDB" id="1955095at2"/>
<dbReference type="Pfam" id="PF13205">
    <property type="entry name" value="Big_5"/>
    <property type="match status" value="1"/>
</dbReference>
<accession>A0A1H5RM64</accession>
<evidence type="ECO:0000256" key="2">
    <source>
        <dbReference type="SAM" id="SignalP"/>
    </source>
</evidence>
<dbReference type="EMBL" id="FNUK01000001">
    <property type="protein sequence ID" value="SEF38581.1"/>
    <property type="molecule type" value="Genomic_DNA"/>
</dbReference>
<protein>
    <recommendedName>
        <fullName evidence="3">SbsA Ig-like domain-containing protein</fullName>
    </recommendedName>
</protein>
<proteinExistence type="predicted"/>
<evidence type="ECO:0000256" key="1">
    <source>
        <dbReference type="ARBA" id="ARBA00022729"/>
    </source>
</evidence>
<dbReference type="RefSeq" id="WP_103895060.1">
    <property type="nucleotide sequence ID" value="NZ_FNUK01000001.1"/>
</dbReference>
<gene>
    <name evidence="4" type="ORF">SAMN05660865_00024</name>
</gene>
<dbReference type="AlphaFoldDB" id="A0A1H5RM64"/>
<dbReference type="InterPro" id="IPR032812">
    <property type="entry name" value="SbsA_Ig"/>
</dbReference>
<feature type="chain" id="PRO_5038358752" description="SbsA Ig-like domain-containing protein" evidence="2">
    <location>
        <begin position="19"/>
        <end position="200"/>
    </location>
</feature>
<sequence>MKKLIILILLFINSTVYASYFKTFTNISPNKIWTLKFNTQIKFSKDSIVVKEDNGKIINCTFKKGSDGKSIIIYPPDGGYELNKKYIIETKKNIKSLAGRPIKQEYRIFFTTIPKHKAIVDIKIGQTPWYKEIKIKQTSINGAVKFKFENSSIYFNLNETVKIIMPEDNPKIYFYNSKNQLLYTGYINLKEEAENKEIEI</sequence>
<evidence type="ECO:0000313" key="5">
    <source>
        <dbReference type="Proteomes" id="UP000242850"/>
    </source>
</evidence>
<feature type="domain" description="SbsA Ig-like" evidence="3">
    <location>
        <begin position="25"/>
        <end position="112"/>
    </location>
</feature>
<evidence type="ECO:0000259" key="3">
    <source>
        <dbReference type="Pfam" id="PF13205"/>
    </source>
</evidence>
<dbReference type="Proteomes" id="UP000242850">
    <property type="component" value="Unassembled WGS sequence"/>
</dbReference>
<name>A0A1H5RM64_9CLOT</name>
<keyword evidence="5" id="KW-1185">Reference proteome</keyword>
<keyword evidence="1 2" id="KW-0732">Signal</keyword>
<reference evidence="5" key="1">
    <citation type="submission" date="2016-10" db="EMBL/GenBank/DDBJ databases">
        <authorList>
            <person name="Varghese N."/>
            <person name="Submissions S."/>
        </authorList>
    </citation>
    <scope>NUCLEOTIDE SEQUENCE [LARGE SCALE GENOMIC DNA]</scope>
    <source>
        <strain evidence="5">DSM 5463</strain>
    </source>
</reference>
<organism evidence="4 5">
    <name type="scientific">Caloramator fervidus</name>
    <dbReference type="NCBI Taxonomy" id="29344"/>
    <lineage>
        <taxon>Bacteria</taxon>
        <taxon>Bacillati</taxon>
        <taxon>Bacillota</taxon>
        <taxon>Clostridia</taxon>
        <taxon>Eubacteriales</taxon>
        <taxon>Clostridiaceae</taxon>
        <taxon>Caloramator</taxon>
    </lineage>
</organism>
<feature type="signal peptide" evidence="2">
    <location>
        <begin position="1"/>
        <end position="18"/>
    </location>
</feature>
<evidence type="ECO:0000313" key="4">
    <source>
        <dbReference type="EMBL" id="SEF38581.1"/>
    </source>
</evidence>